<evidence type="ECO:0000313" key="2">
    <source>
        <dbReference type="EMBL" id="EOM77661.1"/>
    </source>
</evidence>
<protein>
    <submittedName>
        <fullName evidence="2">Uncharacterized protein</fullName>
    </submittedName>
</protein>
<keyword evidence="3" id="KW-1185">Reference proteome</keyword>
<name>R7WQR8_9NOCA</name>
<reference evidence="2 3" key="1">
    <citation type="journal article" date="2013" name="Genome Announc.">
        <title>Draft Genome Sequence of Rhodococcus rhodnii Strain LMG5362, a Symbiont of Rhodnius prolixus (Hemiptera, Reduviidae, Triatominae), the Principle Vector of Trypanosoma cruzi.</title>
        <authorList>
            <person name="Pachebat J.A."/>
            <person name="van Keulen G."/>
            <person name="Whitten M.M."/>
            <person name="Girdwood S."/>
            <person name="Del Sol R."/>
            <person name="Dyson P.J."/>
            <person name="Facey P.D."/>
        </authorList>
    </citation>
    <scope>NUCLEOTIDE SEQUENCE [LARGE SCALE GENOMIC DNA]</scope>
    <source>
        <strain evidence="2 3">LMG 5362</strain>
    </source>
</reference>
<evidence type="ECO:0000313" key="3">
    <source>
        <dbReference type="Proteomes" id="UP000013525"/>
    </source>
</evidence>
<organism evidence="2 3">
    <name type="scientific">Rhodococcus rhodnii LMG 5362</name>
    <dbReference type="NCBI Taxonomy" id="1273125"/>
    <lineage>
        <taxon>Bacteria</taxon>
        <taxon>Bacillati</taxon>
        <taxon>Actinomycetota</taxon>
        <taxon>Actinomycetes</taxon>
        <taxon>Mycobacteriales</taxon>
        <taxon>Nocardiaceae</taxon>
        <taxon>Rhodococcus</taxon>
    </lineage>
</organism>
<gene>
    <name evidence="2" type="ORF">Rrhod_0980</name>
</gene>
<dbReference type="PATRIC" id="fig|1273125.3.peg.943"/>
<evidence type="ECO:0000256" key="1">
    <source>
        <dbReference type="SAM" id="MobiDB-lite"/>
    </source>
</evidence>
<accession>R7WQR8</accession>
<dbReference type="Proteomes" id="UP000013525">
    <property type="component" value="Unassembled WGS sequence"/>
</dbReference>
<proteinExistence type="predicted"/>
<dbReference type="AlphaFoldDB" id="R7WQR8"/>
<feature type="compositionally biased region" description="Basic and acidic residues" evidence="1">
    <location>
        <begin position="1"/>
        <end position="15"/>
    </location>
</feature>
<feature type="region of interest" description="Disordered" evidence="1">
    <location>
        <begin position="1"/>
        <end position="54"/>
    </location>
</feature>
<comment type="caution">
    <text evidence="2">The sequence shown here is derived from an EMBL/GenBank/DDBJ whole genome shotgun (WGS) entry which is preliminary data.</text>
</comment>
<sequence>MGDVHGQLDVDDREGYVPPPGDTGAETAAVNVRPRRPSSRNVVPSGSRHKSVSS</sequence>
<dbReference type="EMBL" id="APMY01000030">
    <property type="protein sequence ID" value="EOM77661.1"/>
    <property type="molecule type" value="Genomic_DNA"/>
</dbReference>